<feature type="coiled-coil region" evidence="1">
    <location>
        <begin position="419"/>
        <end position="453"/>
    </location>
</feature>
<comment type="caution">
    <text evidence="3">The sequence shown here is derived from an EMBL/GenBank/DDBJ whole genome shotgun (WGS) entry which is preliminary data.</text>
</comment>
<gene>
    <name evidence="3" type="ORF">CPAR01_04809</name>
</gene>
<proteinExistence type="predicted"/>
<keyword evidence="4" id="KW-1185">Reference proteome</keyword>
<feature type="compositionally biased region" description="Basic and acidic residues" evidence="2">
    <location>
        <begin position="220"/>
        <end position="232"/>
    </location>
</feature>
<evidence type="ECO:0000256" key="1">
    <source>
        <dbReference type="SAM" id="Coils"/>
    </source>
</evidence>
<dbReference type="GeneID" id="85372988"/>
<feature type="compositionally biased region" description="Polar residues" evidence="2">
    <location>
        <begin position="1"/>
        <end position="12"/>
    </location>
</feature>
<protein>
    <submittedName>
        <fullName evidence="3">Uncharacterized protein</fullName>
    </submittedName>
</protein>
<feature type="region of interest" description="Disordered" evidence="2">
    <location>
        <begin position="542"/>
        <end position="569"/>
    </location>
</feature>
<keyword evidence="1" id="KW-0175">Coiled coil</keyword>
<evidence type="ECO:0000313" key="3">
    <source>
        <dbReference type="EMBL" id="KAK1544176.1"/>
    </source>
</evidence>
<dbReference type="PANTHER" id="PTHR40130">
    <property type="entry name" value="EXPRESSED PROTEIN"/>
    <property type="match status" value="1"/>
</dbReference>
<name>A0ABQ9SYZ9_9PEZI</name>
<dbReference type="PANTHER" id="PTHR40130:SF1">
    <property type="entry name" value="SPINDLE POLE BODY-ASSOCIATED PROTEIN CUT12 DOMAIN-CONTAINING PROTEIN"/>
    <property type="match status" value="1"/>
</dbReference>
<feature type="region of interest" description="Disordered" evidence="2">
    <location>
        <begin position="81"/>
        <end position="241"/>
    </location>
</feature>
<feature type="compositionally biased region" description="Low complexity" evidence="2">
    <location>
        <begin position="274"/>
        <end position="283"/>
    </location>
</feature>
<dbReference type="EMBL" id="MOPA01000003">
    <property type="protein sequence ID" value="KAK1544176.1"/>
    <property type="molecule type" value="Genomic_DNA"/>
</dbReference>
<feature type="coiled-coil region" evidence="1">
    <location>
        <begin position="496"/>
        <end position="537"/>
    </location>
</feature>
<evidence type="ECO:0000256" key="2">
    <source>
        <dbReference type="SAM" id="MobiDB-lite"/>
    </source>
</evidence>
<accession>A0ABQ9SYZ9</accession>
<evidence type="ECO:0000313" key="4">
    <source>
        <dbReference type="Proteomes" id="UP001241169"/>
    </source>
</evidence>
<sequence length="569" mass="60743">MDESSLVKQITQAHDHAKAASNAQHQSETTVAINEHALAAGEFANAARSTSSIEALRTLKLLEEHHQRLAELLKIPFDRRAAASQNPSSETIDEKQESQASDATSDVSSPDDGRTKSRSGQQQQSAGGSPVATVKGVPSLAQQRRYPSREMTSSIASNLASARGIRGSRNRSQPIPPSVTNDQAPGNMEVQARRDGSRTKMQNVLDQSGKPGWIPPTADSPRRETEPKKTEEVASPASDDGYSRFYSTFGNIINRLSAPLAFAGLPLITEESSSITSSSSVPEPHAETPPEPASAKRSNRLKPSPAAPAEPDLSKIYSRATLRAISANNPNDSFYVVPTSGHTMSYANILNFADKEKRRLEASLHSGVSGGGGGAGDSLIEDDEDDFVDARESPSLMMAAPTSPGVSRRRGAASKPKTEQNLKNTVEELYLENRGLKDMLDKLSKRLHAFEATAQNSSLALAESIRLRRPGSPATVGASPFTTGGGGGGGGMSSTDAVLKARNKELEEQMAMAMQRMEALEKENRTMARTLEKYREKWEKLKAGAKARRQAQGGAGESAEADEAAAAAS</sequence>
<organism evidence="3 4">
    <name type="scientific">Colletotrichum paranaense</name>
    <dbReference type="NCBI Taxonomy" id="1914294"/>
    <lineage>
        <taxon>Eukaryota</taxon>
        <taxon>Fungi</taxon>
        <taxon>Dikarya</taxon>
        <taxon>Ascomycota</taxon>
        <taxon>Pezizomycotina</taxon>
        <taxon>Sordariomycetes</taxon>
        <taxon>Hypocreomycetidae</taxon>
        <taxon>Glomerellales</taxon>
        <taxon>Glomerellaceae</taxon>
        <taxon>Colletotrichum</taxon>
        <taxon>Colletotrichum acutatum species complex</taxon>
    </lineage>
</organism>
<reference evidence="3 4" key="1">
    <citation type="submission" date="2016-10" db="EMBL/GenBank/DDBJ databases">
        <title>The genome sequence of Colletotrichum fioriniae PJ7.</title>
        <authorList>
            <person name="Baroncelli R."/>
        </authorList>
    </citation>
    <scope>NUCLEOTIDE SEQUENCE [LARGE SCALE GENOMIC DNA]</scope>
    <source>
        <strain evidence="3 4">IMI 384185</strain>
    </source>
</reference>
<feature type="compositionally biased region" description="Gly residues" evidence="2">
    <location>
        <begin position="483"/>
        <end position="492"/>
    </location>
</feature>
<feature type="compositionally biased region" description="Polar residues" evidence="2">
    <location>
        <begin position="170"/>
        <end position="184"/>
    </location>
</feature>
<feature type="compositionally biased region" description="Low complexity" evidence="2">
    <location>
        <begin position="118"/>
        <end position="129"/>
    </location>
</feature>
<dbReference type="Proteomes" id="UP001241169">
    <property type="component" value="Unassembled WGS sequence"/>
</dbReference>
<feature type="region of interest" description="Disordered" evidence="2">
    <location>
        <begin position="471"/>
        <end position="493"/>
    </location>
</feature>
<feature type="region of interest" description="Disordered" evidence="2">
    <location>
        <begin position="1"/>
        <end position="27"/>
    </location>
</feature>
<feature type="compositionally biased region" description="Polar residues" evidence="2">
    <location>
        <begin position="98"/>
        <end position="108"/>
    </location>
</feature>
<feature type="region of interest" description="Disordered" evidence="2">
    <location>
        <begin position="397"/>
        <end position="418"/>
    </location>
</feature>
<feature type="region of interest" description="Disordered" evidence="2">
    <location>
        <begin position="274"/>
        <end position="314"/>
    </location>
</feature>
<dbReference type="RefSeq" id="XP_060353295.1">
    <property type="nucleotide sequence ID" value="XM_060489089.1"/>
</dbReference>
<feature type="compositionally biased region" description="Polar residues" evidence="2">
    <location>
        <begin position="150"/>
        <end position="160"/>
    </location>
</feature>